<dbReference type="AlphaFoldDB" id="A0A397Q4R2"/>
<dbReference type="Gene3D" id="1.10.10.10">
    <property type="entry name" value="Winged helix-like DNA-binding domain superfamily/Winged helix DNA-binding domain"/>
    <property type="match status" value="1"/>
</dbReference>
<evidence type="ECO:0000313" key="2">
    <source>
        <dbReference type="EMBL" id="RIA56316.1"/>
    </source>
</evidence>
<protein>
    <submittedName>
        <fullName evidence="2">Molybdate transport system regulatory protein</fullName>
    </submittedName>
</protein>
<accession>A0A397Q4R2</accession>
<sequence length="135" mass="15252">MRALPDRATVRFMPSKLNKAGIRLRVFLDPDFAIGPGKAEILEGIRETGSIAAAGRRMNMSYKRAWLLVDTMNARFQQPLVETSRGGRSQGGARLTETGEQVLAHYRRMEVKAAEAVEEEMREMRALLRDMSEQK</sequence>
<dbReference type="InterPro" id="IPR036390">
    <property type="entry name" value="WH_DNA-bd_sf"/>
</dbReference>
<dbReference type="Pfam" id="PF00126">
    <property type="entry name" value="HTH_1"/>
    <property type="match status" value="1"/>
</dbReference>
<dbReference type="InterPro" id="IPR036388">
    <property type="entry name" value="WH-like_DNA-bd_sf"/>
</dbReference>
<dbReference type="EMBL" id="QXDF01000001">
    <property type="protein sequence ID" value="RIA56316.1"/>
    <property type="molecule type" value="Genomic_DNA"/>
</dbReference>
<organism evidence="2 3">
    <name type="scientific">Dichotomicrobium thermohalophilum</name>
    <dbReference type="NCBI Taxonomy" id="933063"/>
    <lineage>
        <taxon>Bacteria</taxon>
        <taxon>Pseudomonadati</taxon>
        <taxon>Pseudomonadota</taxon>
        <taxon>Alphaproteobacteria</taxon>
        <taxon>Hyphomicrobiales</taxon>
        <taxon>Hyphomicrobiaceae</taxon>
        <taxon>Dichotomicrobium</taxon>
    </lineage>
</organism>
<dbReference type="PANTHER" id="PTHR30432:SF1">
    <property type="entry name" value="DNA-BINDING TRANSCRIPTIONAL DUAL REGULATOR MODE"/>
    <property type="match status" value="1"/>
</dbReference>
<reference evidence="2 3" key="1">
    <citation type="submission" date="2018-08" db="EMBL/GenBank/DDBJ databases">
        <title>Genomic Encyclopedia of Archaeal and Bacterial Type Strains, Phase II (KMG-II): from individual species to whole genera.</title>
        <authorList>
            <person name="Goeker M."/>
        </authorList>
    </citation>
    <scope>NUCLEOTIDE SEQUENCE [LARGE SCALE GENOMIC DNA]</scope>
    <source>
        <strain evidence="2 3">DSM 5002</strain>
    </source>
</reference>
<dbReference type="GO" id="GO:0003700">
    <property type="term" value="F:DNA-binding transcription factor activity"/>
    <property type="evidence" value="ECO:0007669"/>
    <property type="project" value="InterPro"/>
</dbReference>
<dbReference type="InterPro" id="IPR000847">
    <property type="entry name" value="LysR_HTH_N"/>
</dbReference>
<evidence type="ECO:0000259" key="1">
    <source>
        <dbReference type="Pfam" id="PF00126"/>
    </source>
</evidence>
<dbReference type="InterPro" id="IPR051815">
    <property type="entry name" value="Molybdate_resp_trans_reg"/>
</dbReference>
<dbReference type="Proteomes" id="UP000266273">
    <property type="component" value="Unassembled WGS sequence"/>
</dbReference>
<comment type="caution">
    <text evidence="2">The sequence shown here is derived from an EMBL/GenBank/DDBJ whole genome shotgun (WGS) entry which is preliminary data.</text>
</comment>
<evidence type="ECO:0000313" key="3">
    <source>
        <dbReference type="Proteomes" id="UP000266273"/>
    </source>
</evidence>
<proteinExistence type="predicted"/>
<name>A0A397Q4R2_9HYPH</name>
<keyword evidence="3" id="KW-1185">Reference proteome</keyword>
<dbReference type="SUPFAM" id="SSF46785">
    <property type="entry name" value="Winged helix' DNA-binding domain"/>
    <property type="match status" value="1"/>
</dbReference>
<gene>
    <name evidence="2" type="ORF">BXY53_1419</name>
</gene>
<feature type="domain" description="HTH lysR-type" evidence="1">
    <location>
        <begin position="40"/>
        <end position="100"/>
    </location>
</feature>
<dbReference type="PANTHER" id="PTHR30432">
    <property type="entry name" value="TRANSCRIPTIONAL REGULATOR MODE"/>
    <property type="match status" value="1"/>
</dbReference>